<accession>A0A7W7N4U0</accession>
<evidence type="ECO:0000256" key="1">
    <source>
        <dbReference type="ARBA" id="ARBA00022612"/>
    </source>
</evidence>
<organism evidence="5 6">
    <name type="scientific">Brevundimonas bullata</name>
    <dbReference type="NCBI Taxonomy" id="13160"/>
    <lineage>
        <taxon>Bacteria</taxon>
        <taxon>Pseudomonadati</taxon>
        <taxon>Pseudomonadota</taxon>
        <taxon>Alphaproteobacteria</taxon>
        <taxon>Caulobacterales</taxon>
        <taxon>Caulobacteraceae</taxon>
        <taxon>Brevundimonas</taxon>
    </lineage>
</organism>
<protein>
    <submittedName>
        <fullName evidence="5">HK97 family phage prohead protease</fullName>
    </submittedName>
</protein>
<dbReference type="InterPro" id="IPR006433">
    <property type="entry name" value="Prohead_protease"/>
</dbReference>
<dbReference type="Pfam" id="PF04586">
    <property type="entry name" value="Peptidase_S78"/>
    <property type="match status" value="1"/>
</dbReference>
<dbReference type="NCBIfam" id="TIGR01543">
    <property type="entry name" value="proheadase_HK97"/>
    <property type="match status" value="1"/>
</dbReference>
<gene>
    <name evidence="5" type="ORF">HNP32_003609</name>
</gene>
<evidence type="ECO:0000259" key="4">
    <source>
        <dbReference type="Pfam" id="PF04586"/>
    </source>
</evidence>
<dbReference type="AlphaFoldDB" id="A0A7W7N4U0"/>
<name>A0A7W7N4U0_9CAUL</name>
<keyword evidence="3" id="KW-0378">Hydrolase</keyword>
<evidence type="ECO:0000256" key="2">
    <source>
        <dbReference type="ARBA" id="ARBA00022670"/>
    </source>
</evidence>
<comment type="caution">
    <text evidence="5">The sequence shown here is derived from an EMBL/GenBank/DDBJ whole genome shotgun (WGS) entry which is preliminary data.</text>
</comment>
<dbReference type="Proteomes" id="UP000539957">
    <property type="component" value="Unassembled WGS sequence"/>
</dbReference>
<dbReference type="EMBL" id="JACHKY010000009">
    <property type="protein sequence ID" value="MBB4799848.1"/>
    <property type="molecule type" value="Genomic_DNA"/>
</dbReference>
<proteinExistence type="predicted"/>
<evidence type="ECO:0000256" key="3">
    <source>
        <dbReference type="ARBA" id="ARBA00022801"/>
    </source>
</evidence>
<sequence length="179" mass="19450">MAGLAPERRSAPVEVRARGRRLEGYAALFGVRARIGTTDEEIRQGAFAGSLTARQDILALVDHDPSRLLARTRSGTLRLSQDSTGLAFDLDVPDTTEGRDILALAERGDLGGMSFGFDVPPGGESRANGVRQLERVNLHEISIVKAWPAYEGTVVTARSKQAERLMRIAHARLYLEALA</sequence>
<evidence type="ECO:0000313" key="6">
    <source>
        <dbReference type="Proteomes" id="UP000539957"/>
    </source>
</evidence>
<dbReference type="InterPro" id="IPR054613">
    <property type="entry name" value="Peptidase_S78_dom"/>
</dbReference>
<reference evidence="5 6" key="1">
    <citation type="submission" date="2020-08" db="EMBL/GenBank/DDBJ databases">
        <title>Functional genomics of gut bacteria from endangered species of beetles.</title>
        <authorList>
            <person name="Carlos-Shanley C."/>
        </authorList>
    </citation>
    <scope>NUCLEOTIDE SEQUENCE [LARGE SCALE GENOMIC DNA]</scope>
    <source>
        <strain evidence="5 6">S00123</strain>
    </source>
</reference>
<keyword evidence="2 5" id="KW-0645">Protease</keyword>
<dbReference type="GO" id="GO:0008233">
    <property type="term" value="F:peptidase activity"/>
    <property type="evidence" value="ECO:0007669"/>
    <property type="project" value="UniProtKB-KW"/>
</dbReference>
<dbReference type="RefSeq" id="WP_184273855.1">
    <property type="nucleotide sequence ID" value="NZ_JACHKY010000009.1"/>
</dbReference>
<keyword evidence="6" id="KW-1185">Reference proteome</keyword>
<evidence type="ECO:0000313" key="5">
    <source>
        <dbReference type="EMBL" id="MBB4799848.1"/>
    </source>
</evidence>
<dbReference type="GO" id="GO:0006508">
    <property type="term" value="P:proteolysis"/>
    <property type="evidence" value="ECO:0007669"/>
    <property type="project" value="UniProtKB-KW"/>
</dbReference>
<feature type="domain" description="Prohead serine protease" evidence="4">
    <location>
        <begin position="18"/>
        <end position="163"/>
    </location>
</feature>
<keyword evidence="1" id="KW-1188">Viral release from host cell</keyword>